<dbReference type="Proteomes" id="UP000196230">
    <property type="component" value="Unassembled WGS sequence"/>
</dbReference>
<evidence type="ECO:0000313" key="3">
    <source>
        <dbReference type="EMBL" id="SJN24313.1"/>
    </source>
</evidence>
<evidence type="ECO:0000256" key="2">
    <source>
        <dbReference type="SAM" id="SignalP"/>
    </source>
</evidence>
<dbReference type="PROSITE" id="PS51257">
    <property type="entry name" value="PROKAR_LIPOPROTEIN"/>
    <property type="match status" value="1"/>
</dbReference>
<dbReference type="AlphaFoldDB" id="A0A1R4IY98"/>
<dbReference type="RefSeq" id="WP_087133829.1">
    <property type="nucleotide sequence ID" value="NZ_FUKP01000031.1"/>
</dbReference>
<protein>
    <submittedName>
        <fullName evidence="3">Uncharacterized protein</fullName>
    </submittedName>
</protein>
<feature type="compositionally biased region" description="Low complexity" evidence="1">
    <location>
        <begin position="38"/>
        <end position="60"/>
    </location>
</feature>
<feature type="signal peptide" evidence="2">
    <location>
        <begin position="1"/>
        <end position="25"/>
    </location>
</feature>
<organism evidence="3 4">
    <name type="scientific">Micrococcus lylae</name>
    <dbReference type="NCBI Taxonomy" id="1273"/>
    <lineage>
        <taxon>Bacteria</taxon>
        <taxon>Bacillati</taxon>
        <taxon>Actinomycetota</taxon>
        <taxon>Actinomycetes</taxon>
        <taxon>Micrococcales</taxon>
        <taxon>Micrococcaceae</taxon>
        <taxon>Micrococcus</taxon>
    </lineage>
</organism>
<proteinExistence type="predicted"/>
<keyword evidence="2" id="KW-0732">Signal</keyword>
<feature type="region of interest" description="Disordered" evidence="1">
    <location>
        <begin position="26"/>
        <end position="80"/>
    </location>
</feature>
<reference evidence="3 4" key="1">
    <citation type="submission" date="2017-02" db="EMBL/GenBank/DDBJ databases">
        <authorList>
            <person name="Peterson S.W."/>
        </authorList>
    </citation>
    <scope>NUCLEOTIDE SEQUENCE [LARGE SCALE GENOMIC DNA]</scope>
    <source>
        <strain evidence="3 4">2B3F</strain>
    </source>
</reference>
<dbReference type="EMBL" id="FUKP01000031">
    <property type="protein sequence ID" value="SJN24313.1"/>
    <property type="molecule type" value="Genomic_DNA"/>
</dbReference>
<gene>
    <name evidence="3" type="ORF">FM125_05055</name>
</gene>
<name>A0A1R4IY98_9MICC</name>
<evidence type="ECO:0000256" key="1">
    <source>
        <dbReference type="SAM" id="MobiDB-lite"/>
    </source>
</evidence>
<feature type="chain" id="PRO_5012706778" evidence="2">
    <location>
        <begin position="26"/>
        <end position="172"/>
    </location>
</feature>
<evidence type="ECO:0000313" key="4">
    <source>
        <dbReference type="Proteomes" id="UP000196230"/>
    </source>
</evidence>
<accession>A0A1R4IY98</accession>
<sequence>MTRIARTSRAAALGAAALLALTACAGESQDAEQETADQSATQSESTSSEGGEGAAPQAEEVSFSAGDCLTNDPGARDVGTFEKVDCDDEHNAEYLWAVPEKGEDDTTDTESVCRTTGAKAGKQLDVTVSATELRNSADGSQHCLVYAVSDGWEGQIVDPSTTLEDAQAEADA</sequence>